<evidence type="ECO:0000256" key="1">
    <source>
        <dbReference type="SAM" id="SignalP"/>
    </source>
</evidence>
<protein>
    <recommendedName>
        <fullName evidence="4">Secreted protein</fullName>
    </recommendedName>
</protein>
<accession>A0A9P9AEQ3</accession>
<name>A0A9P9AEQ3_9PEZI</name>
<reference evidence="2" key="1">
    <citation type="journal article" date="2021" name="Nat. Commun.">
        <title>Genetic determinants of endophytism in the Arabidopsis root mycobiome.</title>
        <authorList>
            <person name="Mesny F."/>
            <person name="Miyauchi S."/>
            <person name="Thiergart T."/>
            <person name="Pickel B."/>
            <person name="Atanasova L."/>
            <person name="Karlsson M."/>
            <person name="Huettel B."/>
            <person name="Barry K.W."/>
            <person name="Haridas S."/>
            <person name="Chen C."/>
            <person name="Bauer D."/>
            <person name="Andreopoulos W."/>
            <person name="Pangilinan J."/>
            <person name="LaButti K."/>
            <person name="Riley R."/>
            <person name="Lipzen A."/>
            <person name="Clum A."/>
            <person name="Drula E."/>
            <person name="Henrissat B."/>
            <person name="Kohler A."/>
            <person name="Grigoriev I.V."/>
            <person name="Martin F.M."/>
            <person name="Hacquard S."/>
        </authorList>
    </citation>
    <scope>NUCLEOTIDE SEQUENCE</scope>
    <source>
        <strain evidence="2">MPI-SDFR-AT-0117</strain>
    </source>
</reference>
<comment type="caution">
    <text evidence="2">The sequence shown here is derived from an EMBL/GenBank/DDBJ whole genome shotgun (WGS) entry which is preliminary data.</text>
</comment>
<organism evidence="2 3">
    <name type="scientific">Plectosphaerella plurivora</name>
    <dbReference type="NCBI Taxonomy" id="936078"/>
    <lineage>
        <taxon>Eukaryota</taxon>
        <taxon>Fungi</taxon>
        <taxon>Dikarya</taxon>
        <taxon>Ascomycota</taxon>
        <taxon>Pezizomycotina</taxon>
        <taxon>Sordariomycetes</taxon>
        <taxon>Hypocreomycetidae</taxon>
        <taxon>Glomerellales</taxon>
        <taxon>Plectosphaerellaceae</taxon>
        <taxon>Plectosphaerella</taxon>
    </lineage>
</organism>
<evidence type="ECO:0008006" key="4">
    <source>
        <dbReference type="Google" id="ProtNLM"/>
    </source>
</evidence>
<evidence type="ECO:0000313" key="3">
    <source>
        <dbReference type="Proteomes" id="UP000770015"/>
    </source>
</evidence>
<keyword evidence="3" id="KW-1185">Reference proteome</keyword>
<feature type="chain" id="PRO_5040181890" description="Secreted protein" evidence="1">
    <location>
        <begin position="26"/>
        <end position="86"/>
    </location>
</feature>
<gene>
    <name evidence="2" type="ORF">F5X68DRAFT_202757</name>
</gene>
<feature type="signal peptide" evidence="1">
    <location>
        <begin position="1"/>
        <end position="25"/>
    </location>
</feature>
<dbReference type="EMBL" id="JAGSXJ010000006">
    <property type="protein sequence ID" value="KAH6690357.1"/>
    <property type="molecule type" value="Genomic_DNA"/>
</dbReference>
<dbReference type="AlphaFoldDB" id="A0A9P9AEQ3"/>
<sequence length="86" mass="9591">MPAGQSWPWIRRCFWCLVVSRRILQYPWRLGLGGGAGLASPWRTGGSEKADDGEEWACHGTTYRAALPGFPRRGGSWDTGFDRPLP</sequence>
<proteinExistence type="predicted"/>
<keyword evidence="1" id="KW-0732">Signal</keyword>
<dbReference type="Proteomes" id="UP000770015">
    <property type="component" value="Unassembled WGS sequence"/>
</dbReference>
<evidence type="ECO:0000313" key="2">
    <source>
        <dbReference type="EMBL" id="KAH6690357.1"/>
    </source>
</evidence>